<feature type="region of interest" description="Disordered" evidence="7">
    <location>
        <begin position="1"/>
        <end position="26"/>
    </location>
</feature>
<organism evidence="9 10">
    <name type="scientific">Streptosporangium nondiastaticum</name>
    <dbReference type="NCBI Taxonomy" id="35764"/>
    <lineage>
        <taxon>Bacteria</taxon>
        <taxon>Bacillati</taxon>
        <taxon>Actinomycetota</taxon>
        <taxon>Actinomycetes</taxon>
        <taxon>Streptosporangiales</taxon>
        <taxon>Streptosporangiaceae</taxon>
        <taxon>Streptosporangium</taxon>
    </lineage>
</organism>
<feature type="transmembrane region" description="Helical" evidence="6">
    <location>
        <begin position="259"/>
        <end position="282"/>
    </location>
</feature>
<comment type="similarity">
    <text evidence="6">Belongs to the ABC-2 integral membrane protein family.</text>
</comment>
<dbReference type="InterPro" id="IPR047817">
    <property type="entry name" value="ABC2_TM_bact-type"/>
</dbReference>
<dbReference type="RefSeq" id="WP_106680946.1">
    <property type="nucleotide sequence ID" value="NZ_PXWG01000117.1"/>
</dbReference>
<keyword evidence="2 6" id="KW-0812">Transmembrane</keyword>
<dbReference type="InterPro" id="IPR000412">
    <property type="entry name" value="ABC_2_transport"/>
</dbReference>
<dbReference type="Proteomes" id="UP000242427">
    <property type="component" value="Unassembled WGS sequence"/>
</dbReference>
<reference evidence="9 10" key="1">
    <citation type="submission" date="2018-03" db="EMBL/GenBank/DDBJ databases">
        <title>Chitinolytic properties of Streptosporangium nondiastaticum TBG75A20.</title>
        <authorList>
            <person name="Gayathri V."/>
            <person name="Shiburaj S."/>
        </authorList>
    </citation>
    <scope>NUCLEOTIDE SEQUENCE [LARGE SCALE GENOMIC DNA]</scope>
    <source>
        <strain evidence="9 10">TBG75A20</strain>
    </source>
</reference>
<dbReference type="GO" id="GO:0140359">
    <property type="term" value="F:ABC-type transporter activity"/>
    <property type="evidence" value="ECO:0007669"/>
    <property type="project" value="InterPro"/>
</dbReference>
<keyword evidence="4 6" id="KW-0472">Membrane</keyword>
<dbReference type="AlphaFoldDB" id="A0A9X7JL51"/>
<evidence type="ECO:0000256" key="5">
    <source>
        <dbReference type="ARBA" id="ARBA00023251"/>
    </source>
</evidence>
<keyword evidence="5" id="KW-0046">Antibiotic resistance</keyword>
<dbReference type="EMBL" id="PXWG01000117">
    <property type="protein sequence ID" value="PSJ25486.1"/>
    <property type="molecule type" value="Genomic_DNA"/>
</dbReference>
<evidence type="ECO:0000313" key="9">
    <source>
        <dbReference type="EMBL" id="PSJ25486.1"/>
    </source>
</evidence>
<comment type="subcellular location">
    <subcellularLocation>
        <location evidence="6">Cell membrane</location>
        <topology evidence="6">Multi-pass membrane protein</topology>
    </subcellularLocation>
    <subcellularLocation>
        <location evidence="1">Membrane</location>
        <topology evidence="1">Multi-pass membrane protein</topology>
    </subcellularLocation>
</comment>
<evidence type="ECO:0000256" key="1">
    <source>
        <dbReference type="ARBA" id="ARBA00004141"/>
    </source>
</evidence>
<feature type="compositionally biased region" description="Pro residues" evidence="7">
    <location>
        <begin position="10"/>
        <end position="21"/>
    </location>
</feature>
<dbReference type="InterPro" id="IPR013525">
    <property type="entry name" value="ABC2_TM"/>
</dbReference>
<accession>A0A9X7JL51</accession>
<feature type="transmembrane region" description="Helical" evidence="6">
    <location>
        <begin position="168"/>
        <end position="193"/>
    </location>
</feature>
<dbReference type="PIRSF" id="PIRSF006648">
    <property type="entry name" value="DrrB"/>
    <property type="match status" value="1"/>
</dbReference>
<dbReference type="OrthoDB" id="3486889at2"/>
<feature type="transmembrane region" description="Helical" evidence="6">
    <location>
        <begin position="53"/>
        <end position="72"/>
    </location>
</feature>
<protein>
    <recommendedName>
        <fullName evidence="6">Transport permease protein</fullName>
    </recommendedName>
</protein>
<evidence type="ECO:0000313" key="10">
    <source>
        <dbReference type="Proteomes" id="UP000242427"/>
    </source>
</evidence>
<evidence type="ECO:0000256" key="4">
    <source>
        <dbReference type="ARBA" id="ARBA00023136"/>
    </source>
</evidence>
<dbReference type="InterPro" id="IPR051784">
    <property type="entry name" value="Nod_factor_ABC_transporter"/>
</dbReference>
<comment type="caution">
    <text evidence="9">The sequence shown here is derived from an EMBL/GenBank/DDBJ whole genome shotgun (WGS) entry which is preliminary data.</text>
</comment>
<keyword evidence="6" id="KW-1003">Cell membrane</keyword>
<keyword evidence="3 6" id="KW-1133">Transmembrane helix</keyword>
<dbReference type="PANTHER" id="PTHR43229">
    <property type="entry name" value="NODULATION PROTEIN J"/>
    <property type="match status" value="1"/>
</dbReference>
<comment type="caution">
    <text evidence="6">Lacks conserved residue(s) required for the propagation of feature annotation.</text>
</comment>
<keyword evidence="10" id="KW-1185">Reference proteome</keyword>
<evidence type="ECO:0000256" key="7">
    <source>
        <dbReference type="SAM" id="MobiDB-lite"/>
    </source>
</evidence>
<evidence type="ECO:0000256" key="6">
    <source>
        <dbReference type="RuleBase" id="RU361157"/>
    </source>
</evidence>
<gene>
    <name evidence="9" type="ORF">B7P34_27845</name>
</gene>
<proteinExistence type="inferred from homology"/>
<evidence type="ECO:0000259" key="8">
    <source>
        <dbReference type="PROSITE" id="PS51012"/>
    </source>
</evidence>
<feature type="domain" description="ABC transmembrane type-2" evidence="8">
    <location>
        <begin position="52"/>
        <end position="285"/>
    </location>
</feature>
<dbReference type="PRINTS" id="PR00164">
    <property type="entry name" value="ABC2TRNSPORT"/>
</dbReference>
<evidence type="ECO:0000256" key="2">
    <source>
        <dbReference type="ARBA" id="ARBA00022692"/>
    </source>
</evidence>
<dbReference type="PROSITE" id="PS51012">
    <property type="entry name" value="ABC_TM2"/>
    <property type="match status" value="1"/>
</dbReference>
<keyword evidence="6" id="KW-0813">Transport</keyword>
<dbReference type="PANTHER" id="PTHR43229:SF3">
    <property type="entry name" value="ABC-TYPE MULTIDRUG TRANSPORT SYSTEM, PERMEASE COMPONENT"/>
    <property type="match status" value="1"/>
</dbReference>
<name>A0A9X7JL51_9ACTN</name>
<dbReference type="GO" id="GO:0046677">
    <property type="term" value="P:response to antibiotic"/>
    <property type="evidence" value="ECO:0007669"/>
    <property type="project" value="UniProtKB-KW"/>
</dbReference>
<sequence length="286" mass="29389">MTTQSTAAPNPAPPVPDPAPGPAAAVWSGSSTATQIRVLTGRSLRVLVTDPGVLAFGLFQPVIILFILTQVFTGMGKSAHFPEGVGYLDFVMPAVLVDNAVQSAVQSGIGVVDDLKNGMVARLRSLPIHPASLLIARSLANLVRAAVQITIVIVLAVTVLGYSPRGGAGRLLASAGLAVFITWTLGWAFIAAATWLRRAEPMQNLAVIALLPLMFASSAYIPVADLPEWLRLVATVNPLTYAIDTARALALGLPGAGAAALPAVLISAGVAAVGGVLAVAGFRRPL</sequence>
<feature type="transmembrane region" description="Helical" evidence="6">
    <location>
        <begin position="205"/>
        <end position="223"/>
    </location>
</feature>
<dbReference type="GO" id="GO:0043190">
    <property type="term" value="C:ATP-binding cassette (ABC) transporter complex"/>
    <property type="evidence" value="ECO:0007669"/>
    <property type="project" value="InterPro"/>
</dbReference>
<feature type="transmembrane region" description="Helical" evidence="6">
    <location>
        <begin position="142"/>
        <end position="162"/>
    </location>
</feature>
<dbReference type="Pfam" id="PF01061">
    <property type="entry name" value="ABC2_membrane"/>
    <property type="match status" value="1"/>
</dbReference>
<feature type="non-terminal residue" evidence="9">
    <location>
        <position position="286"/>
    </location>
</feature>
<evidence type="ECO:0000256" key="3">
    <source>
        <dbReference type="ARBA" id="ARBA00022989"/>
    </source>
</evidence>